<dbReference type="Pfam" id="PF05768">
    <property type="entry name" value="Glrx-like"/>
    <property type="match status" value="1"/>
</dbReference>
<dbReference type="Proteomes" id="UP000427071">
    <property type="component" value="Chromosome"/>
</dbReference>
<dbReference type="KEGG" id="ckw:CKALI_10515"/>
<sequence length="83" mass="8980">MLVELMVRATCGSCSRVREQIEPIVRQAGATFDVIDVDETGMAAEFGDRVPVVVVDGEEFACWEVDSDELGERLGLPPALGLL</sequence>
<reference evidence="2" key="1">
    <citation type="submission" date="2019-11" db="EMBL/GenBank/DDBJ databases">
        <title>Complete genome sequence of Corynebacterium kalinowskii 1959, a novel Corynebacterium species isolated from soil of a small paddock in Vilsendorf, Germany.</title>
        <authorList>
            <person name="Schaffert L."/>
            <person name="Ruwe M."/>
            <person name="Milse J."/>
            <person name="Hanuschka K."/>
            <person name="Ortseifen V."/>
            <person name="Droste J."/>
            <person name="Brandt D."/>
            <person name="Schlueter L."/>
            <person name="Kutter Y."/>
            <person name="Vinke S."/>
            <person name="Viehoefer P."/>
            <person name="Jacob L."/>
            <person name="Luebke N.-C."/>
            <person name="Schulte-Berndt E."/>
            <person name="Hain C."/>
            <person name="Linder M."/>
            <person name="Schmidt P."/>
            <person name="Wollenschlaeger L."/>
            <person name="Luttermann T."/>
            <person name="Thieme E."/>
            <person name="Hassa J."/>
            <person name="Haak M."/>
            <person name="Wittchen M."/>
            <person name="Mentz A."/>
            <person name="Persicke M."/>
            <person name="Busche T."/>
            <person name="Ruckert C."/>
        </authorList>
    </citation>
    <scope>NUCLEOTIDE SEQUENCE [LARGE SCALE GENOMIC DNA]</scope>
    <source>
        <strain evidence="2">1959</strain>
    </source>
</reference>
<dbReference type="EMBL" id="CP046452">
    <property type="protein sequence ID" value="QGU02954.1"/>
    <property type="molecule type" value="Genomic_DNA"/>
</dbReference>
<dbReference type="AlphaFoldDB" id="A0A6B8VNG3"/>
<evidence type="ECO:0000313" key="2">
    <source>
        <dbReference type="Proteomes" id="UP000427071"/>
    </source>
</evidence>
<keyword evidence="2" id="KW-1185">Reference proteome</keyword>
<protein>
    <recommendedName>
        <fullName evidence="3">Glutaredoxin family protein</fullName>
    </recommendedName>
</protein>
<name>A0A6B8VNG3_9CORY</name>
<dbReference type="RefSeq" id="WP_156193288.1">
    <property type="nucleotide sequence ID" value="NZ_CP046452.1"/>
</dbReference>
<dbReference type="InterPro" id="IPR036249">
    <property type="entry name" value="Thioredoxin-like_sf"/>
</dbReference>
<evidence type="ECO:0008006" key="3">
    <source>
        <dbReference type="Google" id="ProtNLM"/>
    </source>
</evidence>
<organism evidence="1 2">
    <name type="scientific">Corynebacterium kalinowskii</name>
    <dbReference type="NCBI Taxonomy" id="2675216"/>
    <lineage>
        <taxon>Bacteria</taxon>
        <taxon>Bacillati</taxon>
        <taxon>Actinomycetota</taxon>
        <taxon>Actinomycetes</taxon>
        <taxon>Mycobacteriales</taxon>
        <taxon>Corynebacteriaceae</taxon>
        <taxon>Corynebacterium</taxon>
    </lineage>
</organism>
<evidence type="ECO:0000313" key="1">
    <source>
        <dbReference type="EMBL" id="QGU02954.1"/>
    </source>
</evidence>
<gene>
    <name evidence="1" type="ORF">CKALI_10515</name>
</gene>
<dbReference type="SUPFAM" id="SSF52833">
    <property type="entry name" value="Thioredoxin-like"/>
    <property type="match status" value="1"/>
</dbReference>
<dbReference type="InterPro" id="IPR008554">
    <property type="entry name" value="Glutaredoxin-like"/>
</dbReference>
<accession>A0A6B8VNG3</accession>
<proteinExistence type="predicted"/>
<dbReference type="Gene3D" id="3.40.30.10">
    <property type="entry name" value="Glutaredoxin"/>
    <property type="match status" value="1"/>
</dbReference>